<feature type="domain" description="Aminoglycoside phosphotransferase" evidence="1">
    <location>
        <begin position="16"/>
        <end position="238"/>
    </location>
</feature>
<dbReference type="KEGG" id="paby:Ga0080574_TMP2219"/>
<reference evidence="2 3" key="1">
    <citation type="submission" date="2016-04" db="EMBL/GenBank/DDBJ databases">
        <title>Deep-sea bacteria in the southern Pacific.</title>
        <authorList>
            <person name="Tang K."/>
        </authorList>
    </citation>
    <scope>NUCLEOTIDE SEQUENCE [LARGE SCALE GENOMIC DNA]</scope>
    <source>
        <strain evidence="2 3">JLT2014</strain>
    </source>
</reference>
<dbReference type="AlphaFoldDB" id="A0A1P8UT20"/>
<dbReference type="EMBL" id="CP015093">
    <property type="protein sequence ID" value="APZ52553.1"/>
    <property type="molecule type" value="Genomic_DNA"/>
</dbReference>
<evidence type="ECO:0000313" key="3">
    <source>
        <dbReference type="Proteomes" id="UP000187059"/>
    </source>
</evidence>
<dbReference type="Gene3D" id="3.90.1200.10">
    <property type="match status" value="1"/>
</dbReference>
<dbReference type="OrthoDB" id="9809275at2"/>
<dbReference type="Gene3D" id="3.30.200.20">
    <property type="entry name" value="Phosphorylase Kinase, domain 1"/>
    <property type="match status" value="1"/>
</dbReference>
<evidence type="ECO:0000259" key="1">
    <source>
        <dbReference type="Pfam" id="PF01636"/>
    </source>
</evidence>
<dbReference type="Pfam" id="PF01636">
    <property type="entry name" value="APH"/>
    <property type="match status" value="1"/>
</dbReference>
<dbReference type="SUPFAM" id="SSF56112">
    <property type="entry name" value="Protein kinase-like (PK-like)"/>
    <property type="match status" value="1"/>
</dbReference>
<dbReference type="InterPro" id="IPR011009">
    <property type="entry name" value="Kinase-like_dom_sf"/>
</dbReference>
<accession>A0A1P8UT20</accession>
<dbReference type="InterPro" id="IPR002575">
    <property type="entry name" value="Aminoglycoside_PTrfase"/>
</dbReference>
<keyword evidence="3" id="KW-1185">Reference proteome</keyword>
<evidence type="ECO:0000313" key="2">
    <source>
        <dbReference type="EMBL" id="APZ52553.1"/>
    </source>
</evidence>
<gene>
    <name evidence="2" type="ORF">Ga0080574_TMP2219</name>
</gene>
<proteinExistence type="predicted"/>
<dbReference type="RefSeq" id="WP_076698885.1">
    <property type="nucleotide sequence ID" value="NZ_CP015093.1"/>
</dbReference>
<organism evidence="2 3">
    <name type="scientific">Salipiger abyssi</name>
    <dbReference type="NCBI Taxonomy" id="1250539"/>
    <lineage>
        <taxon>Bacteria</taxon>
        <taxon>Pseudomonadati</taxon>
        <taxon>Pseudomonadota</taxon>
        <taxon>Alphaproteobacteria</taxon>
        <taxon>Rhodobacterales</taxon>
        <taxon>Roseobacteraceae</taxon>
        <taxon>Salipiger</taxon>
    </lineage>
</organism>
<dbReference type="Proteomes" id="UP000187059">
    <property type="component" value="Chromosome"/>
</dbReference>
<dbReference type="STRING" id="1250539.Ga0080574_TMP2219"/>
<sequence>MSATFLSEAGWAEAVAKPLAGDASARRYSRLTRGGETAILMEDPEGDTALFARLARHLLSLGLSAPRILAEAPSLLLIEDLGDGLVARLATDPETEKRLYLAATDALIALHRHPAPPDLPRADPARLAAMTDLAFDCYAEGAGQPAPSGTKEACAAAFEAALATHAPETDVMILRDYHAENILWLPDREGAARAGLLDFQDALQGHRAYDLVSLIEDARRDVAPATAEAAIRHYLTATGLPEQPFRAALAVLGAQRNLRILGVFARLAATRGKPHYIDLIPRVWGHLQTDLRHPALANIAALLRDALPAPTPDILQRLKSTCPTP</sequence>
<name>A0A1P8UT20_9RHOB</name>
<protein>
    <recommendedName>
        <fullName evidence="1">Aminoglycoside phosphotransferase domain-containing protein</fullName>
    </recommendedName>
</protein>